<sequence length="111" mass="12244">MAKKGKSTLKDLNAFLKQKPNTLVDVDQVDTIEAPASQPELSESGIIEQIELLAQKNGDNFRNTLLNLIQSALDGQKESNASDIMLLNTVLYLQHTEKVSQNLENLAVEHA</sequence>
<comment type="caution">
    <text evidence="1">The sequence shown here is derived from an EMBL/GenBank/DDBJ whole genome shotgun (WGS) entry which is preliminary data.</text>
</comment>
<evidence type="ECO:0000313" key="1">
    <source>
        <dbReference type="EMBL" id="MDN5201757.1"/>
    </source>
</evidence>
<name>A0ABT8KM04_9BACT</name>
<keyword evidence="2" id="KW-1185">Reference proteome</keyword>
<protein>
    <submittedName>
        <fullName evidence="1">Uncharacterized protein</fullName>
    </submittedName>
</protein>
<reference evidence="1" key="1">
    <citation type="submission" date="2023-06" db="EMBL/GenBank/DDBJ databases">
        <title>Genomic of Parafulvivirga corallium.</title>
        <authorList>
            <person name="Wang G."/>
        </authorList>
    </citation>
    <scope>NUCLEOTIDE SEQUENCE</scope>
    <source>
        <strain evidence="1">BMA10</strain>
    </source>
</reference>
<dbReference type="EMBL" id="JAUJEA010000003">
    <property type="protein sequence ID" value="MDN5201757.1"/>
    <property type="molecule type" value="Genomic_DNA"/>
</dbReference>
<proteinExistence type="predicted"/>
<accession>A0ABT8KM04</accession>
<evidence type="ECO:0000313" key="2">
    <source>
        <dbReference type="Proteomes" id="UP001172082"/>
    </source>
</evidence>
<dbReference type="Proteomes" id="UP001172082">
    <property type="component" value="Unassembled WGS sequence"/>
</dbReference>
<organism evidence="1 2">
    <name type="scientific">Splendidivirga corallicola</name>
    <dbReference type="NCBI Taxonomy" id="3051826"/>
    <lineage>
        <taxon>Bacteria</taxon>
        <taxon>Pseudomonadati</taxon>
        <taxon>Bacteroidota</taxon>
        <taxon>Cytophagia</taxon>
        <taxon>Cytophagales</taxon>
        <taxon>Splendidivirgaceae</taxon>
        <taxon>Splendidivirga</taxon>
    </lineage>
</organism>
<dbReference type="RefSeq" id="WP_346751786.1">
    <property type="nucleotide sequence ID" value="NZ_JAUJEA010000003.1"/>
</dbReference>
<gene>
    <name evidence="1" type="ORF">QQ008_10300</name>
</gene>